<reference evidence="6" key="1">
    <citation type="submission" date="2022-08" db="EMBL/GenBank/DDBJ databases">
        <authorList>
            <person name="Deng Y."/>
            <person name="Han X.-F."/>
            <person name="Zhang Y.-Q."/>
        </authorList>
    </citation>
    <scope>NUCLEOTIDE SEQUENCE</scope>
    <source>
        <strain evidence="6">CPCC 203407</strain>
    </source>
</reference>
<dbReference type="EMBL" id="JANLCK010000002">
    <property type="protein sequence ID" value="MCS5725293.1"/>
    <property type="molecule type" value="Genomic_DNA"/>
</dbReference>
<feature type="region of interest" description="Disordered" evidence="4">
    <location>
        <begin position="159"/>
        <end position="179"/>
    </location>
</feature>
<evidence type="ECO:0000256" key="1">
    <source>
        <dbReference type="ARBA" id="ARBA00023015"/>
    </source>
</evidence>
<feature type="domain" description="HTH asnC-type" evidence="5">
    <location>
        <begin position="7"/>
        <end position="68"/>
    </location>
</feature>
<dbReference type="Pfam" id="PF13404">
    <property type="entry name" value="HTH_AsnC-type"/>
    <property type="match status" value="1"/>
</dbReference>
<dbReference type="SUPFAM" id="SSF54909">
    <property type="entry name" value="Dimeric alpha+beta barrel"/>
    <property type="match status" value="1"/>
</dbReference>
<dbReference type="Gene3D" id="1.10.10.10">
    <property type="entry name" value="Winged helix-like DNA-binding domain superfamily/Winged helix DNA-binding domain"/>
    <property type="match status" value="1"/>
</dbReference>
<dbReference type="SMART" id="SM00344">
    <property type="entry name" value="HTH_ASNC"/>
    <property type="match status" value="1"/>
</dbReference>
<comment type="caution">
    <text evidence="6">The sequence shown here is derived from an EMBL/GenBank/DDBJ whole genome shotgun (WGS) entry which is preliminary data.</text>
</comment>
<evidence type="ECO:0000256" key="4">
    <source>
        <dbReference type="SAM" id="MobiDB-lite"/>
    </source>
</evidence>
<keyword evidence="3" id="KW-0804">Transcription</keyword>
<dbReference type="InterPro" id="IPR019888">
    <property type="entry name" value="Tscrpt_reg_AsnC-like"/>
</dbReference>
<dbReference type="SUPFAM" id="SSF46785">
    <property type="entry name" value="Winged helix' DNA-binding domain"/>
    <property type="match status" value="1"/>
</dbReference>
<dbReference type="InterPro" id="IPR036388">
    <property type="entry name" value="WH-like_DNA-bd_sf"/>
</dbReference>
<evidence type="ECO:0000313" key="7">
    <source>
        <dbReference type="Proteomes" id="UP001165587"/>
    </source>
</evidence>
<sequence>MTDMISLDDLDARILLALDDDPDATVLALASGLGVARNTVHARLKRMTAGGALGSFSKRVDPAALGYPLVAFVWIAISQDATEQATAGLAGIPEIVEMHATTGDADLLAKVVARDPAHLHRLTTRMLRVDGVQRTSTALSLVEAMPHRVRSLLEQAVTPQGQRGGLVHRASPNGRGGGG</sequence>
<protein>
    <submittedName>
        <fullName evidence="6">Lrp/AsnC family transcriptional regulator</fullName>
    </submittedName>
</protein>
<organism evidence="6 7">
    <name type="scientific">Herbiconiux oxytropis</name>
    <dbReference type="NCBI Taxonomy" id="2970915"/>
    <lineage>
        <taxon>Bacteria</taxon>
        <taxon>Bacillati</taxon>
        <taxon>Actinomycetota</taxon>
        <taxon>Actinomycetes</taxon>
        <taxon>Micrococcales</taxon>
        <taxon>Microbacteriaceae</taxon>
        <taxon>Herbiconiux</taxon>
    </lineage>
</organism>
<dbReference type="GO" id="GO:0043200">
    <property type="term" value="P:response to amino acid"/>
    <property type="evidence" value="ECO:0007669"/>
    <property type="project" value="TreeGrafter"/>
</dbReference>
<keyword evidence="1" id="KW-0805">Transcription regulation</keyword>
<keyword evidence="2" id="KW-0238">DNA-binding</keyword>
<dbReference type="InterPro" id="IPR036390">
    <property type="entry name" value="WH_DNA-bd_sf"/>
</dbReference>
<accession>A0AA41XF38</accession>
<dbReference type="InterPro" id="IPR019887">
    <property type="entry name" value="Tscrpt_reg_AsnC/Lrp_C"/>
</dbReference>
<dbReference type="GO" id="GO:0043565">
    <property type="term" value="F:sequence-specific DNA binding"/>
    <property type="evidence" value="ECO:0007669"/>
    <property type="project" value="InterPro"/>
</dbReference>
<evidence type="ECO:0000259" key="5">
    <source>
        <dbReference type="PROSITE" id="PS50956"/>
    </source>
</evidence>
<dbReference type="PROSITE" id="PS50956">
    <property type="entry name" value="HTH_ASNC_2"/>
    <property type="match status" value="1"/>
</dbReference>
<dbReference type="Proteomes" id="UP001165587">
    <property type="component" value="Unassembled WGS sequence"/>
</dbReference>
<dbReference type="InterPro" id="IPR000485">
    <property type="entry name" value="AsnC-type_HTH_dom"/>
</dbReference>
<dbReference type="PANTHER" id="PTHR30154">
    <property type="entry name" value="LEUCINE-RESPONSIVE REGULATORY PROTEIN"/>
    <property type="match status" value="1"/>
</dbReference>
<dbReference type="Pfam" id="PF01037">
    <property type="entry name" value="AsnC_trans_reg"/>
    <property type="match status" value="1"/>
</dbReference>
<evidence type="ECO:0000256" key="3">
    <source>
        <dbReference type="ARBA" id="ARBA00023163"/>
    </source>
</evidence>
<name>A0AA41XF38_9MICO</name>
<dbReference type="AlphaFoldDB" id="A0AA41XF38"/>
<evidence type="ECO:0000313" key="6">
    <source>
        <dbReference type="EMBL" id="MCS5725293.1"/>
    </source>
</evidence>
<dbReference type="InterPro" id="IPR011008">
    <property type="entry name" value="Dimeric_a/b-barrel"/>
</dbReference>
<evidence type="ECO:0000256" key="2">
    <source>
        <dbReference type="ARBA" id="ARBA00023125"/>
    </source>
</evidence>
<dbReference type="Gene3D" id="3.30.70.920">
    <property type="match status" value="1"/>
</dbReference>
<dbReference type="GO" id="GO:0005829">
    <property type="term" value="C:cytosol"/>
    <property type="evidence" value="ECO:0007669"/>
    <property type="project" value="TreeGrafter"/>
</dbReference>
<dbReference type="PANTHER" id="PTHR30154:SF34">
    <property type="entry name" value="TRANSCRIPTIONAL REGULATOR AZLB"/>
    <property type="match status" value="1"/>
</dbReference>
<proteinExistence type="predicted"/>
<gene>
    <name evidence="6" type="ORF">N1028_05230</name>
</gene>
<keyword evidence="7" id="KW-1185">Reference proteome</keyword>